<evidence type="ECO:0000259" key="1">
    <source>
        <dbReference type="Pfam" id="PF01425"/>
    </source>
</evidence>
<gene>
    <name evidence="2" type="ORF">DLM46_10560</name>
</gene>
<dbReference type="OrthoDB" id="8576090at2"/>
<dbReference type="AlphaFoldDB" id="A0A370NAR5"/>
<feature type="domain" description="Amidase" evidence="1">
    <location>
        <begin position="33"/>
        <end position="470"/>
    </location>
</feature>
<dbReference type="PANTHER" id="PTHR43372:SF4">
    <property type="entry name" value="FATTY-ACID AMIDE HYDROLASE 2"/>
    <property type="match status" value="1"/>
</dbReference>
<dbReference type="EMBL" id="QHKS01000006">
    <property type="protein sequence ID" value="RDK02694.1"/>
    <property type="molecule type" value="Genomic_DNA"/>
</dbReference>
<evidence type="ECO:0000313" key="3">
    <source>
        <dbReference type="Proteomes" id="UP000254875"/>
    </source>
</evidence>
<dbReference type="NCBIfam" id="NF004816">
    <property type="entry name" value="PRK06170.1"/>
    <property type="match status" value="1"/>
</dbReference>
<reference evidence="3" key="1">
    <citation type="submission" date="2018-05" db="EMBL/GenBank/DDBJ databases">
        <authorList>
            <person name="Feng T."/>
        </authorList>
    </citation>
    <scope>NUCLEOTIDE SEQUENCE [LARGE SCALE GENOMIC DNA]</scope>
    <source>
        <strain evidence="3">S27</strain>
    </source>
</reference>
<dbReference type="Proteomes" id="UP000254875">
    <property type="component" value="Unassembled WGS sequence"/>
</dbReference>
<protein>
    <submittedName>
        <fullName evidence="2">Amidase</fullName>
    </submittedName>
</protein>
<sequence length="495" mass="53336">MSNSDEDNDMSFKNAREMTLALQAREISAVELFDEAVARIERYDAKTNAVVVRDFERARLAAAAADAALMRGDRRPLLGVPMTVKESFSMAGLPKTWGVPGTETIRIDEDAVAVRRLKNAGAVILGKTNVATMLGDWQTYNPVYGVTSNPWDLTRTPGGSSGGSAAALAAGFVPLELGSDIYGSLRVPAHCCGIYAHKPSHGLVPLRGAGPPGSPMLSVSVDPDLVVAGPMSRSAGDLALALDVLAGPDDAQAAAYRLELPPSRHTRLADFRVLMLEDHPVVQISNEVRAAMRRFRQQLEGARCTVGTGSALLPDLGLVMHTLGQLFLSFMGADMPLDDYRALQEQAAGLPGSDTSDAAMELRGLVLSHRDWIAADRARVALMHQWRQLFREWDLVLCPVLPTPAFTHDHSDIRSRRLEIDGRQTAYTHQALWQSLATLTGLPATAFPIGLGESGLPIGLQAIGPYLEDRTPIAFAELAEREFGGFVQPPAFAES</sequence>
<organism evidence="2 3">
    <name type="scientific">Paraburkholderia lacunae</name>
    <dbReference type="NCBI Taxonomy" id="2211104"/>
    <lineage>
        <taxon>Bacteria</taxon>
        <taxon>Pseudomonadati</taxon>
        <taxon>Pseudomonadota</taxon>
        <taxon>Betaproteobacteria</taxon>
        <taxon>Burkholderiales</taxon>
        <taxon>Burkholderiaceae</taxon>
        <taxon>Paraburkholderia</taxon>
    </lineage>
</organism>
<dbReference type="Pfam" id="PF01425">
    <property type="entry name" value="Amidase"/>
    <property type="match status" value="1"/>
</dbReference>
<dbReference type="GO" id="GO:0012505">
    <property type="term" value="C:endomembrane system"/>
    <property type="evidence" value="ECO:0007669"/>
    <property type="project" value="TreeGrafter"/>
</dbReference>
<evidence type="ECO:0000313" key="2">
    <source>
        <dbReference type="EMBL" id="RDK02694.1"/>
    </source>
</evidence>
<dbReference type="SUPFAM" id="SSF75304">
    <property type="entry name" value="Amidase signature (AS) enzymes"/>
    <property type="match status" value="1"/>
</dbReference>
<dbReference type="PANTHER" id="PTHR43372">
    <property type="entry name" value="FATTY-ACID AMIDE HYDROLASE"/>
    <property type="match status" value="1"/>
</dbReference>
<name>A0A370NAR5_9BURK</name>
<dbReference type="InterPro" id="IPR052739">
    <property type="entry name" value="FAAH2"/>
</dbReference>
<keyword evidence="3" id="KW-1185">Reference proteome</keyword>
<dbReference type="InterPro" id="IPR023631">
    <property type="entry name" value="Amidase_dom"/>
</dbReference>
<comment type="caution">
    <text evidence="2">The sequence shown here is derived from an EMBL/GenBank/DDBJ whole genome shotgun (WGS) entry which is preliminary data.</text>
</comment>
<dbReference type="Gene3D" id="3.90.1300.10">
    <property type="entry name" value="Amidase signature (AS) domain"/>
    <property type="match status" value="1"/>
</dbReference>
<dbReference type="InterPro" id="IPR036928">
    <property type="entry name" value="AS_sf"/>
</dbReference>
<accession>A0A370NAR5</accession>
<proteinExistence type="predicted"/>